<reference evidence="1 2" key="1">
    <citation type="journal article" date="2013" name="PLoS ONE">
        <title>Cultivation and Complete Genome Sequencing of Gloeobacter kilaueensis sp. nov., from a Lava Cave in Kilauea Caldera, Hawai'i.</title>
        <authorList>
            <person name="Saw J.H."/>
            <person name="Schatz M."/>
            <person name="Brown M.V."/>
            <person name="Kunkel D.D."/>
            <person name="Foster J.S."/>
            <person name="Shick H."/>
            <person name="Christensen S."/>
            <person name="Hou S."/>
            <person name="Wan X."/>
            <person name="Donachie S.P."/>
        </authorList>
    </citation>
    <scope>NUCLEOTIDE SEQUENCE [LARGE SCALE GENOMIC DNA]</scope>
    <source>
        <strain evidence="2">JS</strain>
    </source>
</reference>
<dbReference type="KEGG" id="glj:GKIL_2704"/>
<dbReference type="Proteomes" id="UP000017396">
    <property type="component" value="Chromosome"/>
</dbReference>
<organism evidence="1 2">
    <name type="scientific">Gloeobacter kilaueensis (strain ATCC BAA-2537 / CCAP 1431/1 / ULC 316 / JS1)</name>
    <dbReference type="NCBI Taxonomy" id="1183438"/>
    <lineage>
        <taxon>Bacteria</taxon>
        <taxon>Bacillati</taxon>
        <taxon>Cyanobacteriota</taxon>
        <taxon>Cyanophyceae</taxon>
        <taxon>Gloeobacterales</taxon>
        <taxon>Gloeobacteraceae</taxon>
        <taxon>Gloeobacter</taxon>
    </lineage>
</organism>
<dbReference type="HOGENOM" id="CLU_168895_0_0_3"/>
<gene>
    <name evidence="1" type="ORF">GKIL_2704</name>
</gene>
<evidence type="ECO:0000313" key="1">
    <source>
        <dbReference type="EMBL" id="AGY58950.1"/>
    </source>
</evidence>
<evidence type="ECO:0000313" key="2">
    <source>
        <dbReference type="Proteomes" id="UP000017396"/>
    </source>
</evidence>
<dbReference type="EMBL" id="CP003587">
    <property type="protein sequence ID" value="AGY58950.1"/>
    <property type="molecule type" value="Genomic_DNA"/>
</dbReference>
<keyword evidence="2" id="KW-1185">Reference proteome</keyword>
<sequence length="95" mass="10902">MPLVLGPALGLLLVAAFAALAAVHLWHLWQFQSAQFAHLNELETVLAHARVQKEQRQADLARRFDPHQLQPLLRERYGWVDPRDLIVRLQPPAKK</sequence>
<name>U5QMR6_GLOK1</name>
<protein>
    <submittedName>
        <fullName evidence="1">Septum formation initiator</fullName>
    </submittedName>
</protein>
<dbReference type="AlphaFoldDB" id="U5QMR6"/>
<accession>U5QMR6</accession>
<proteinExistence type="predicted"/>